<proteinExistence type="predicted"/>
<reference evidence="1" key="1">
    <citation type="journal article" date="2014" name="Front. Microbiol.">
        <title>High frequency of phylogenetically diverse reductive dehalogenase-homologous genes in deep subseafloor sedimentary metagenomes.</title>
        <authorList>
            <person name="Kawai M."/>
            <person name="Futagami T."/>
            <person name="Toyoda A."/>
            <person name="Takaki Y."/>
            <person name="Nishi S."/>
            <person name="Hori S."/>
            <person name="Arai W."/>
            <person name="Tsubouchi T."/>
            <person name="Morono Y."/>
            <person name="Uchiyama I."/>
            <person name="Ito T."/>
            <person name="Fujiyama A."/>
            <person name="Inagaki F."/>
            <person name="Takami H."/>
        </authorList>
    </citation>
    <scope>NUCLEOTIDE SEQUENCE</scope>
    <source>
        <strain evidence="1">Expedition CK06-06</strain>
    </source>
</reference>
<dbReference type="EMBL" id="BARS01011279">
    <property type="protein sequence ID" value="GAF88213.1"/>
    <property type="molecule type" value="Genomic_DNA"/>
</dbReference>
<evidence type="ECO:0000313" key="1">
    <source>
        <dbReference type="EMBL" id="GAF88213.1"/>
    </source>
</evidence>
<feature type="non-terminal residue" evidence="1">
    <location>
        <position position="1"/>
    </location>
</feature>
<name>X0T3Z5_9ZZZZ</name>
<dbReference type="AlphaFoldDB" id="X0T3Z5"/>
<comment type="caution">
    <text evidence="1">The sequence shown here is derived from an EMBL/GenBank/DDBJ whole genome shotgun (WGS) entry which is preliminary data.</text>
</comment>
<organism evidence="1">
    <name type="scientific">marine sediment metagenome</name>
    <dbReference type="NCBI Taxonomy" id="412755"/>
    <lineage>
        <taxon>unclassified sequences</taxon>
        <taxon>metagenomes</taxon>
        <taxon>ecological metagenomes</taxon>
    </lineage>
</organism>
<gene>
    <name evidence="1" type="ORF">S01H1_20576</name>
</gene>
<protein>
    <submittedName>
        <fullName evidence="1">Uncharacterized protein</fullName>
    </submittedName>
</protein>
<accession>X0T3Z5</accession>
<sequence>GDYNTAYDWLMKQDSMVIEGVVLKDYETGERCKILHPKNNEMESSMFTKHKKAPNYNESKFLHTYITSNRIEKIYNKIKNDEGVTGMRAMGDLLRKMFEDLIIECLPEYILKNKPKNFDILYLRKHIPQLVKPIFMMLVQK</sequence>